<dbReference type="InterPro" id="IPR024607">
    <property type="entry name" value="Sulfatase_CS"/>
</dbReference>
<feature type="domain" description="Sulfatase N-terminal" evidence="7">
    <location>
        <begin position="25"/>
        <end position="337"/>
    </location>
</feature>
<feature type="signal peptide" evidence="6">
    <location>
        <begin position="1"/>
        <end position="20"/>
    </location>
</feature>
<evidence type="ECO:0000259" key="7">
    <source>
        <dbReference type="Pfam" id="PF00884"/>
    </source>
</evidence>
<feature type="chain" id="PRO_5021909121" evidence="6">
    <location>
        <begin position="21"/>
        <end position="468"/>
    </location>
</feature>
<evidence type="ECO:0000256" key="6">
    <source>
        <dbReference type="SAM" id="SignalP"/>
    </source>
</evidence>
<dbReference type="GO" id="GO:0046872">
    <property type="term" value="F:metal ion binding"/>
    <property type="evidence" value="ECO:0007669"/>
    <property type="project" value="UniProtKB-KW"/>
</dbReference>
<dbReference type="GO" id="GO:0004065">
    <property type="term" value="F:arylsulfatase activity"/>
    <property type="evidence" value="ECO:0007669"/>
    <property type="project" value="UniProtKB-EC"/>
</dbReference>
<sequence length="468" mass="52329" precursor="true">MIRFLLCLFLFAVVAPQAISADRKPNFVVMYCDDLGYGDLSCFGATHLKTPNVDMLASEGMKLTSFYSTSGVCTPSRSSLMTGCYPIRVNMHTGDGDSIVLFPGQHKGLNAKERTVAEVLKDVGYATGMVGKWHLGDQPEHLPRQHGFDFYFGVPYSNDMTPLPNNWRQTEAPLPLILDDNVIETAPDQHYLTRRYTEHAVNFIKEHRDEPFFLYWPQTFPHWPHYASPEFTNASPGGVYGDCIEEVDWSLGQLMATLKALDLDDDTLILFSSDNGARMKPGEGSNGPLKGTKGTTFEGGHRVPCVVRWPGHVPAGSVCNEMTTTMDVLPTFAALAGGEAPADRIIDGHDIRPLLFAEEGAATPYDAFYYYRRDRLECVRSGPWKLRIKPPFRYKPRKNYDENYQPQLYNLENEIGEETNVAAEHPEVVQELMAFAKHAQTDLGDSGHPGENTRPAGWVEDAKKLTLK</sequence>
<evidence type="ECO:0000256" key="3">
    <source>
        <dbReference type="ARBA" id="ARBA00022801"/>
    </source>
</evidence>
<keyword evidence="6" id="KW-0732">Signal</keyword>
<dbReference type="RefSeq" id="WP_145259188.1">
    <property type="nucleotide sequence ID" value="NZ_CP036316.1"/>
</dbReference>
<evidence type="ECO:0000256" key="5">
    <source>
        <dbReference type="SAM" id="MobiDB-lite"/>
    </source>
</evidence>
<protein>
    <submittedName>
        <fullName evidence="8">Arylsulfatase</fullName>
        <ecNumber evidence="8">3.1.6.1</ecNumber>
    </submittedName>
</protein>
<keyword evidence="2" id="KW-0479">Metal-binding</keyword>
<dbReference type="Gene3D" id="3.30.1120.10">
    <property type="match status" value="1"/>
</dbReference>
<dbReference type="SUPFAM" id="SSF53649">
    <property type="entry name" value="Alkaline phosphatase-like"/>
    <property type="match status" value="1"/>
</dbReference>
<dbReference type="EMBL" id="CP036316">
    <property type="protein sequence ID" value="QDT63119.1"/>
    <property type="molecule type" value="Genomic_DNA"/>
</dbReference>
<keyword evidence="9" id="KW-1185">Reference proteome</keyword>
<dbReference type="Pfam" id="PF00884">
    <property type="entry name" value="Sulfatase"/>
    <property type="match status" value="1"/>
</dbReference>
<dbReference type="CDD" id="cd16026">
    <property type="entry name" value="GALNS_like"/>
    <property type="match status" value="1"/>
</dbReference>
<dbReference type="InterPro" id="IPR017850">
    <property type="entry name" value="Alkaline_phosphatase_core_sf"/>
</dbReference>
<reference evidence="8 9" key="1">
    <citation type="submission" date="2019-02" db="EMBL/GenBank/DDBJ databases">
        <title>Deep-cultivation of Planctomycetes and their phenomic and genomic characterization uncovers novel biology.</title>
        <authorList>
            <person name="Wiegand S."/>
            <person name="Jogler M."/>
            <person name="Boedeker C."/>
            <person name="Pinto D."/>
            <person name="Vollmers J."/>
            <person name="Rivas-Marin E."/>
            <person name="Kohn T."/>
            <person name="Peeters S.H."/>
            <person name="Heuer A."/>
            <person name="Rast P."/>
            <person name="Oberbeckmann S."/>
            <person name="Bunk B."/>
            <person name="Jeske O."/>
            <person name="Meyerdierks A."/>
            <person name="Storesund J.E."/>
            <person name="Kallscheuer N."/>
            <person name="Luecker S."/>
            <person name="Lage O.M."/>
            <person name="Pohl T."/>
            <person name="Merkel B.J."/>
            <person name="Hornburger P."/>
            <person name="Mueller R.-W."/>
            <person name="Bruemmer F."/>
            <person name="Labrenz M."/>
            <person name="Spormann A.M."/>
            <person name="Op den Camp H."/>
            <person name="Overmann J."/>
            <person name="Amann R."/>
            <person name="Jetten M.S.M."/>
            <person name="Mascher T."/>
            <person name="Medema M.H."/>
            <person name="Devos D.P."/>
            <person name="Kaster A.-K."/>
            <person name="Ovreas L."/>
            <person name="Rohde M."/>
            <person name="Galperin M.Y."/>
            <person name="Jogler C."/>
        </authorList>
    </citation>
    <scope>NUCLEOTIDE SEQUENCE [LARGE SCALE GENOMIC DNA]</scope>
    <source>
        <strain evidence="8 9">V22</strain>
    </source>
</reference>
<dbReference type="AlphaFoldDB" id="A0A517T430"/>
<dbReference type="OrthoDB" id="9783154at2"/>
<feature type="region of interest" description="Disordered" evidence="5">
    <location>
        <begin position="441"/>
        <end position="468"/>
    </location>
</feature>
<dbReference type="EC" id="3.1.6.1" evidence="8"/>
<accession>A0A517T430</accession>
<evidence type="ECO:0000256" key="1">
    <source>
        <dbReference type="ARBA" id="ARBA00008779"/>
    </source>
</evidence>
<evidence type="ECO:0000313" key="9">
    <source>
        <dbReference type="Proteomes" id="UP000319976"/>
    </source>
</evidence>
<comment type="similarity">
    <text evidence="1">Belongs to the sulfatase family.</text>
</comment>
<dbReference type="PROSITE" id="PS00523">
    <property type="entry name" value="SULFATASE_1"/>
    <property type="match status" value="1"/>
</dbReference>
<dbReference type="FunFam" id="3.40.720.10:FF:000004">
    <property type="entry name" value="Arylsulfatase E"/>
    <property type="match status" value="1"/>
</dbReference>
<keyword evidence="4" id="KW-0106">Calcium</keyword>
<proteinExistence type="inferred from homology"/>
<dbReference type="KEGG" id="chya:V22_03190"/>
<name>A0A517T430_9PLAN</name>
<evidence type="ECO:0000313" key="8">
    <source>
        <dbReference type="EMBL" id="QDT63119.1"/>
    </source>
</evidence>
<gene>
    <name evidence="8" type="primary">atsA_7</name>
    <name evidence="8" type="ORF">V22_03190</name>
</gene>
<organism evidence="8 9">
    <name type="scientific">Calycomorphotria hydatis</name>
    <dbReference type="NCBI Taxonomy" id="2528027"/>
    <lineage>
        <taxon>Bacteria</taxon>
        <taxon>Pseudomonadati</taxon>
        <taxon>Planctomycetota</taxon>
        <taxon>Planctomycetia</taxon>
        <taxon>Planctomycetales</taxon>
        <taxon>Planctomycetaceae</taxon>
        <taxon>Calycomorphotria</taxon>
    </lineage>
</organism>
<dbReference type="InterPro" id="IPR000917">
    <property type="entry name" value="Sulfatase_N"/>
</dbReference>
<dbReference type="Gene3D" id="3.40.720.10">
    <property type="entry name" value="Alkaline Phosphatase, subunit A"/>
    <property type="match status" value="1"/>
</dbReference>
<keyword evidence="3 8" id="KW-0378">Hydrolase</keyword>
<evidence type="ECO:0000256" key="4">
    <source>
        <dbReference type="ARBA" id="ARBA00022837"/>
    </source>
</evidence>
<dbReference type="Proteomes" id="UP000319976">
    <property type="component" value="Chromosome"/>
</dbReference>
<dbReference type="PANTHER" id="PTHR42693">
    <property type="entry name" value="ARYLSULFATASE FAMILY MEMBER"/>
    <property type="match status" value="1"/>
</dbReference>
<evidence type="ECO:0000256" key="2">
    <source>
        <dbReference type="ARBA" id="ARBA00022723"/>
    </source>
</evidence>
<dbReference type="PROSITE" id="PS00149">
    <property type="entry name" value="SULFATASE_2"/>
    <property type="match status" value="1"/>
</dbReference>
<dbReference type="PANTHER" id="PTHR42693:SF53">
    <property type="entry name" value="ENDO-4-O-SULFATASE"/>
    <property type="match status" value="1"/>
</dbReference>
<dbReference type="InterPro" id="IPR050738">
    <property type="entry name" value="Sulfatase"/>
</dbReference>